<protein>
    <submittedName>
        <fullName evidence="1">Transposase</fullName>
    </submittedName>
</protein>
<dbReference type="AlphaFoldDB" id="A0A2X2UCR4"/>
<reference evidence="1 2" key="1">
    <citation type="submission" date="2018-06" db="EMBL/GenBank/DDBJ databases">
        <authorList>
            <consortium name="Pathogen Informatics"/>
            <person name="Doyle S."/>
        </authorList>
    </citation>
    <scope>NUCLEOTIDE SEQUENCE [LARGE SCALE GENOMIC DNA]</scope>
    <source>
        <strain evidence="1 2">NCTC11224</strain>
    </source>
</reference>
<dbReference type="Proteomes" id="UP000251853">
    <property type="component" value="Unassembled WGS sequence"/>
</dbReference>
<evidence type="ECO:0000313" key="2">
    <source>
        <dbReference type="Proteomes" id="UP000251853"/>
    </source>
</evidence>
<sequence>MLSIKHFVCCGMDVHKKFVVATIALTDYRGVTSYVKKAVRHLQFRS</sequence>
<gene>
    <name evidence="1" type="ORF">NCTC11224_05213</name>
</gene>
<dbReference type="EMBL" id="UAVW01000019">
    <property type="protein sequence ID" value="SQB16112.1"/>
    <property type="molecule type" value="Genomic_DNA"/>
</dbReference>
<evidence type="ECO:0000313" key="1">
    <source>
        <dbReference type="EMBL" id="SQB16112.1"/>
    </source>
</evidence>
<proteinExistence type="predicted"/>
<organism evidence="1 2">
    <name type="scientific">Enterocloster clostridioformis</name>
    <dbReference type="NCBI Taxonomy" id="1531"/>
    <lineage>
        <taxon>Bacteria</taxon>
        <taxon>Bacillati</taxon>
        <taxon>Bacillota</taxon>
        <taxon>Clostridia</taxon>
        <taxon>Lachnospirales</taxon>
        <taxon>Lachnospiraceae</taxon>
        <taxon>Enterocloster</taxon>
    </lineage>
</organism>
<name>A0A2X2UCR4_9FIRM</name>
<accession>A0A2X2UCR4</accession>
<keyword evidence="2" id="KW-1185">Reference proteome</keyword>